<evidence type="ECO:0000313" key="6">
    <source>
        <dbReference type="EMBL" id="SCO64283.1"/>
    </source>
</evidence>
<dbReference type="InterPro" id="IPR038741">
    <property type="entry name" value="AP5B1"/>
</dbReference>
<evidence type="ECO:0000256" key="2">
    <source>
        <dbReference type="SAM" id="Phobius"/>
    </source>
</evidence>
<dbReference type="OrthoDB" id="646197at2759"/>
<reference evidence="7 9" key="1">
    <citation type="submission" date="2016-08" db="EMBL/GenBank/DDBJ databases">
        <authorList>
            <consortium name="Pathogen Informatics"/>
        </authorList>
    </citation>
    <scope>NUCLEOTIDE SEQUENCE [LARGE SCALE GENOMIC DNA]</scope>
    <source>
        <strain evidence="4 9">NK65 ny</strain>
        <strain evidence="5 8">NK65e</strain>
        <strain evidence="6 7">SP11 Antwerpcl1</strain>
    </source>
</reference>
<keyword evidence="2" id="KW-0812">Transmembrane</keyword>
<dbReference type="Proteomes" id="UP000219860">
    <property type="component" value="Chromosome 14"/>
</dbReference>
<accession>A0A1C6YT57</accession>
<evidence type="ECO:0000313" key="7">
    <source>
        <dbReference type="Proteomes" id="UP000219860"/>
    </source>
</evidence>
<feature type="compositionally biased region" description="Low complexity" evidence="1">
    <location>
        <begin position="138"/>
        <end position="148"/>
    </location>
</feature>
<evidence type="ECO:0000259" key="3">
    <source>
        <dbReference type="Pfam" id="PF21590"/>
    </source>
</evidence>
<keyword evidence="2" id="KW-0472">Membrane</keyword>
<dbReference type="GO" id="GO:0016197">
    <property type="term" value="P:endosomal transport"/>
    <property type="evidence" value="ECO:0007669"/>
    <property type="project" value="InterPro"/>
</dbReference>
<protein>
    <recommendedName>
        <fullName evidence="3">AP5B1 C-terminal domain-containing protein</fullName>
    </recommendedName>
</protein>
<dbReference type="GO" id="GO:0030119">
    <property type="term" value="C:AP-type membrane coat adaptor complex"/>
    <property type="evidence" value="ECO:0007669"/>
    <property type="project" value="TreeGrafter"/>
</dbReference>
<dbReference type="EMBL" id="LT614640">
    <property type="protein sequence ID" value="SCN28534.1"/>
    <property type="molecule type" value="Genomic_DNA"/>
</dbReference>
<feature type="transmembrane region" description="Helical" evidence="2">
    <location>
        <begin position="651"/>
        <end position="671"/>
    </location>
</feature>
<feature type="transmembrane region" description="Helical" evidence="2">
    <location>
        <begin position="418"/>
        <end position="436"/>
    </location>
</feature>
<keyword evidence="2" id="KW-1133">Transmembrane helix</keyword>
<evidence type="ECO:0000313" key="4">
    <source>
        <dbReference type="EMBL" id="SCM26587.1"/>
    </source>
</evidence>
<dbReference type="Pfam" id="PF21590">
    <property type="entry name" value="AP5B1_C"/>
    <property type="match status" value="1"/>
</dbReference>
<dbReference type="PANTHER" id="PTHR34033:SF1">
    <property type="entry name" value="AP-5 COMPLEX SUBUNIT BETA-1"/>
    <property type="match status" value="1"/>
</dbReference>
<evidence type="ECO:0000313" key="8">
    <source>
        <dbReference type="Proteomes" id="UP000220214"/>
    </source>
</evidence>
<dbReference type="Proteomes" id="UP000516480">
    <property type="component" value="Chromosome 14"/>
</dbReference>
<feature type="compositionally biased region" description="Basic and acidic residues" evidence="1">
    <location>
        <begin position="149"/>
        <end position="158"/>
    </location>
</feature>
<feature type="region of interest" description="Disordered" evidence="1">
    <location>
        <begin position="138"/>
        <end position="158"/>
    </location>
</feature>
<dbReference type="EMBL" id="LT608262">
    <property type="protein sequence ID" value="SCO64283.1"/>
    <property type="molecule type" value="Genomic_DNA"/>
</dbReference>
<feature type="domain" description="AP5B1 C-terminal" evidence="3">
    <location>
        <begin position="2085"/>
        <end position="2125"/>
    </location>
</feature>
<sequence length="2148" mass="256797">MGCSKKNGAKGAQRETQLHKLDDDIIEIIIFNILSLIIVNGELDKKNFKNKIIDSIIINNINFILNNFFMFSFNNIQKLLFIIDMILNNEVIYYKFNKIIDISTLEWNNFSIATKISNLDNNADTNLISRERGSIATNKSRMSNNNNSHKNEKNNEDKKKKCITGKQYTYITDSHNINNVNNYIDDIFIYIEEKNTYLSIFHLNYIFKNNKEYEYYFKQKYENYLSFGKYYHNIIKLYKKKYQENDPLYIKKSKYIELYKSLIKYHISNYIIVDKNDKDYEQIISALYEKEYTSSSECYDYFDEKTNKTDKTNRYKNSMKYTKCFNCGNTINSSSNARTCNQTDCETVNCIDEKYIVYNIMNEEKIKKLYKYKTKKYKLIINNNFINKQSYISINIFPCNDIHIYNIKFQTLSTNVSIKSYLLILYTNMILFFNLLNSSLYLWVYKFISFLINILNNFNNTLYVYLDNSRILSQYNNHSHLKFDIKNTYNKYITSINNLENIKTESLKKIVQKYSKEDNKLNFNFPSNNYGYIQIYDKDKKGNAKKLVFHHFVQMQIFKYYATLCLIEIENFYQGILSCLLGDVYNKTIGKIGKFNIKYNYYGTVSIRNKHEKTINEPNFINNNIDLYLLIIETKNIMHNNNNNTKSENQIVNILTHLYFLILFNYINILVQHSIVDNMFIQNENNFKTMNNINEAISDNNGSHVAKDKCENNEKSKNGLYICNNKELIKIKSEIIELIDKKNIKLELLEFRKSEDIIEKTNEKINFNGSLITMPFYTNLNLLNYDFYYKKCSNPSSNNPNDVRNFMDIQPNGIINENANIQNCQKDKNKEENFFSNSITSLSPIFVNLVKEKIQNVFNQNFDLILHYNIYLPFYITTFADILKKYNYFLFENNSYYFCLGLSYLYILYDQVSIEIINEMCKKVLLVIKNNYYTEISKIIIINVFISFLNKKDVLNFCEQNINSYFPTLCDSTDLIITKYYFLLKLIRKKKISLNLLDIYIHLCTHKNNEVIKECPQQTNLLIENIQLCTDLLTIINPQTNLCDNEGLISLDTESDDSCNHSIADSPLFHISKLDTTNCSKLKNCTLNTKIKNNYKHKYVQENTNFEINFDKRWNMNFSHYSYDIESDEMPNFMGIKRKIPKKKRTNFSNIFGNCDEISEDNLSDISQNKKNVNMKKKYFLIFSYYIVKHYKKNTIIMNMLKSLVLNILLFNPDEINLLFFILYYLYKKKDIELFSFMENVILNCLSNLFNKKCKIIEFSEFLYYLVKIKHSNTIHILNMLSDVLKKYKFPIKVYIIIIKIIKVILQYHNINYNYKYLLSILEIIQNIQNNAYLYRVSTYYINAIENQVAFLENNYFKIQKNTLTNLTLEYDINKNNNISQINIFPKKKKNIIPEKYSKAYILSGYIKLIYYKHDRKNILNLCDNGSTIFYSQQNASNIVSNNKINSDTFSLEKYYNCNDFNSELFYKIYKDEEYSLTRYINYIMKNDHYIYLPLSLIYAHKHKHIYIKNCLGRNNSKIENKTISRHDLTHIKKKYKIKYKDKKLYFLNICFIHKPHFINMHNVYIPYIELGNDISEHNNRKFRKKNEKKCHIKGYNKNVSLLKIPNKRIIFTLQKRRKFVFFFYSKYSYMLCKSIAHEMNCSILNNIKNNERKKKQNILPNCQNDTCIEKGNKLLQETQSTKNRQMSEIIKKECIQKITNIYSKNFVNLKKDLVKKEIYKRKWHLKKYLLRLKKVYNIKKKSCKKEKPKKKIMNRYKLLIKIGVKLLINTTFYAYIIYLNKKKTFKKFLGEYNLKFTDFFLPFKAPTIYWKNIFENIWNGKFEKMYKTAKYFNITSDHALNVVNKKLYPFLIIEQPNIKNTKIYNKPKYNMHVEKAYALNDTYYAYNKKKANIQIKRDILDEFYIDNYSLNSSDTSIKPNKSNEQHFKNSDLNAKQMKHRKKNSFKLYKPILLYNTFYPGLNNLCNKTKKKEKEIINSDKKINNIIKIINKMKIHNNIYSLLKNRKTKFFNFIINDDNEIIMDKIIQRNLNKKKYTSNSKFKLNIDLYKKHVGLIDKKNYCFVLNKGNNNSKENTNDNAINKFIGIFLPPKHHLLMVFQIYDKSTIVKIRTDNLNVLNYLDPFFDECNYYLYIQTKDKHMSICICEC</sequence>
<evidence type="ECO:0000313" key="5">
    <source>
        <dbReference type="EMBL" id="SCN28534.1"/>
    </source>
</evidence>
<dbReference type="EMBL" id="LT608150">
    <property type="protein sequence ID" value="SCM26587.1"/>
    <property type="molecule type" value="Genomic_DNA"/>
</dbReference>
<dbReference type="Proteomes" id="UP000220214">
    <property type="component" value="Chromosome 14"/>
</dbReference>
<proteinExistence type="predicted"/>
<dbReference type="VEuPathDB" id="PlasmoDB:PBANKA_1435400"/>
<feature type="transmembrane region" description="Helical" evidence="2">
    <location>
        <begin position="25"/>
        <end position="43"/>
    </location>
</feature>
<gene>
    <name evidence="5" type="ORF">PBNK65E_000453100</name>
    <name evidence="4" type="ORF">PBNK65NY_000451900</name>
    <name evidence="6" type="ORF">PBSP11A_000452800</name>
</gene>
<evidence type="ECO:0000313" key="9">
    <source>
        <dbReference type="Proteomes" id="UP000516480"/>
    </source>
</evidence>
<name>A0A1C6YT57_PLABE</name>
<dbReference type="InterPro" id="IPR048981">
    <property type="entry name" value="AP5B1_C"/>
</dbReference>
<organism evidence="4 9">
    <name type="scientific">Plasmodium berghei</name>
    <dbReference type="NCBI Taxonomy" id="5821"/>
    <lineage>
        <taxon>Eukaryota</taxon>
        <taxon>Sar</taxon>
        <taxon>Alveolata</taxon>
        <taxon>Apicomplexa</taxon>
        <taxon>Aconoidasida</taxon>
        <taxon>Haemosporida</taxon>
        <taxon>Plasmodiidae</taxon>
        <taxon>Plasmodium</taxon>
        <taxon>Plasmodium (Vinckeia)</taxon>
    </lineage>
</organism>
<dbReference type="PANTHER" id="PTHR34033">
    <property type="entry name" value="AP-5 COMPLEX SUBUNIT BETA-1"/>
    <property type="match status" value="1"/>
</dbReference>
<evidence type="ECO:0000256" key="1">
    <source>
        <dbReference type="SAM" id="MobiDB-lite"/>
    </source>
</evidence>